<proteinExistence type="predicted"/>
<feature type="chain" id="PRO_5046937405" evidence="2">
    <location>
        <begin position="22"/>
        <end position="189"/>
    </location>
</feature>
<protein>
    <submittedName>
        <fullName evidence="3">YXWGXW repeat-containing protein</fullName>
    </submittedName>
</protein>
<dbReference type="RefSeq" id="WP_214174772.1">
    <property type="nucleotide sequence ID" value="NZ_JAHCVK010000002.1"/>
</dbReference>
<evidence type="ECO:0000256" key="1">
    <source>
        <dbReference type="SAM" id="MobiDB-lite"/>
    </source>
</evidence>
<accession>A0ABS5SBN1</accession>
<comment type="caution">
    <text evidence="3">The sequence shown here is derived from an EMBL/GenBank/DDBJ whole genome shotgun (WGS) entry which is preliminary data.</text>
</comment>
<keyword evidence="4" id="KW-1185">Reference proteome</keyword>
<dbReference type="Pfam" id="PF12779">
    <property type="entry name" value="WXXGXW"/>
    <property type="match status" value="1"/>
</dbReference>
<feature type="signal peptide" evidence="2">
    <location>
        <begin position="1"/>
        <end position="21"/>
    </location>
</feature>
<evidence type="ECO:0000313" key="3">
    <source>
        <dbReference type="EMBL" id="MBT0652774.1"/>
    </source>
</evidence>
<dbReference type="InterPro" id="IPR024447">
    <property type="entry name" value="YXWGXW_rpt"/>
</dbReference>
<organism evidence="3 4">
    <name type="scientific">Geomobilimonas luticola</name>
    <dbReference type="NCBI Taxonomy" id="1114878"/>
    <lineage>
        <taxon>Bacteria</taxon>
        <taxon>Pseudomonadati</taxon>
        <taxon>Thermodesulfobacteriota</taxon>
        <taxon>Desulfuromonadia</taxon>
        <taxon>Geobacterales</taxon>
        <taxon>Geobacteraceae</taxon>
        <taxon>Geomobilimonas</taxon>
    </lineage>
</organism>
<feature type="region of interest" description="Disordered" evidence="1">
    <location>
        <begin position="158"/>
        <end position="189"/>
    </location>
</feature>
<name>A0ABS5SBN1_9BACT</name>
<evidence type="ECO:0000313" key="4">
    <source>
        <dbReference type="Proteomes" id="UP000756860"/>
    </source>
</evidence>
<dbReference type="EMBL" id="JAHCVK010000002">
    <property type="protein sequence ID" value="MBT0652774.1"/>
    <property type="molecule type" value="Genomic_DNA"/>
</dbReference>
<gene>
    <name evidence="3" type="ORF">KI810_06885</name>
</gene>
<dbReference type="Proteomes" id="UP000756860">
    <property type="component" value="Unassembled WGS sequence"/>
</dbReference>
<keyword evidence="2" id="KW-0732">Signal</keyword>
<reference evidence="3 4" key="1">
    <citation type="submission" date="2021-05" db="EMBL/GenBank/DDBJ databases">
        <title>The draft genome of Geobacter luticola JCM 17780.</title>
        <authorList>
            <person name="Xu Z."/>
            <person name="Masuda Y."/>
            <person name="Itoh H."/>
            <person name="Senoo K."/>
        </authorList>
    </citation>
    <scope>NUCLEOTIDE SEQUENCE [LARGE SCALE GENOMIC DNA]</scope>
    <source>
        <strain evidence="3 4">JCM 17780</strain>
    </source>
</reference>
<evidence type="ECO:0000256" key="2">
    <source>
        <dbReference type="SAM" id="SignalP"/>
    </source>
</evidence>
<sequence length="189" mass="22185">MKRTLLTVTLTFSLAASAAFGADVGFDINIRGGSPLPPPPPVYAPPPPVYAPAPPQIIIQQPPVFLAPPELGFHVAIDIPYDMVYISGRYYLYNGGTWFRGRSYNGPWVVVSDRHLPPGLHKYRYEQIRHYRDEEYRHYRDDREHYRGKYFRPDKAWKKHRKEELKDEKKWEKEERKRHGKEKGRGHDD</sequence>